<proteinExistence type="predicted"/>
<evidence type="ECO:0000256" key="2">
    <source>
        <dbReference type="ARBA" id="ARBA00022801"/>
    </source>
</evidence>
<sequence>MNYLQNQSTSRTTENNDNAVGYNGFRDSTLLQESMEISAENTEEPANHDISDFNLEWDASRYWRTKYWNKTGVQGNELRNMGKENEFTHIIAKDCGVEDGAKHFFMSKKPHGDFVNYLFSRPPSERFYYEVLAPHKPVKLYFDLETDPGEGQERKTDLEWQGIKAALITRTIQELELWFPEQFKAVGGITHDDFIVINASGKDKKKGDKEKSSYHLILARKLAFESVDDLHKWVEEVFFSKPPEMMDTSVYKTWNQSMRLAENIKKADPHERFLVIEDFPGIDACACKEIRESAVIQTPKKRKMTKKFTENRREFKKMILESMITYVPATMKKLKVDMRQLKKKRAQDLKIVKETVKQNPDALPTSASQNDVLLHMCRSLVEKDKDYVDKQPNWIKIGRLLKSAGAEEEVWINFSNMGSKPDPEEKLKEQWRYFGTQRHMHDPEMFFNYVRKRCPSAVENAKMFCISRMDSGHNSIAQGIKTLFSEKVVFDAKQWYYKEGIHWIIDDNCRRLGELIMNDFHRELDQTIKVLKAKNMEITDNAKGGDLSPEDLESKAINSARLDTYNEIKSITQAGRLGKDRYPLEVYLARPGFVENLDKRTTIIAFDNGIIDLQGKPVVDKDGNPVIDTVYDYDGQPRIDENGNKIKKVRREVSDFELREPEQYEDENGKPQMEFVSKSCGYNYISKSDIMDEKKTNIAARQAYVRHLKNWNKYLKEVFPEDEEREAVKYFLATCLDGSINNEEIYIWTGISKYQNGANGKSKFKDIISQVFGDYCGTCSPQLLTQTEPGAHQANSAMMCLKGLRLAFFDEPQVGKNGTFKMGFVKRMTGGDQISARELYGSNQTFVSQAKPIVLTNEIPFPDSTDGGVLRRFKFFPFLAKFVEDTEDPKWKGIDVQPRDPELNKKIVDWKLPIIHQLLEYYVAFNSPAGEALIAPGGKKMIGKGKKHPKSKVMMSMFDDFTNNIDVIKPWISENCVADPQGVLFFRHLKAHMNDDIKALYKHKVKDLIEDVSQRGGLGPYYGSKQYSPKEFKLTAYTRPCDGTKHGECWGGWRMKTQEERDAEDEMLEVSVTRGVEFQGAFDEE</sequence>
<dbReference type="InterPro" id="IPR027417">
    <property type="entry name" value="P-loop_NTPase"/>
</dbReference>
<evidence type="ECO:0000256" key="1">
    <source>
        <dbReference type="ARBA" id="ARBA00022741"/>
    </source>
</evidence>
<dbReference type="PROSITE" id="PS51206">
    <property type="entry name" value="SF3_HELICASE_1"/>
    <property type="match status" value="1"/>
</dbReference>
<dbReference type="PANTHER" id="PTHR35372">
    <property type="entry name" value="ATP BINDING PROTEIN-RELATED"/>
    <property type="match status" value="1"/>
</dbReference>
<evidence type="ECO:0000256" key="3">
    <source>
        <dbReference type="ARBA" id="ARBA00022840"/>
    </source>
</evidence>
<dbReference type="InterPro" id="IPR051620">
    <property type="entry name" value="ORF904-like_C"/>
</dbReference>
<keyword evidence="3" id="KW-0067">ATP-binding</keyword>
<feature type="domain" description="SF3 helicase" evidence="5">
    <location>
        <begin position="723"/>
        <end position="891"/>
    </location>
</feature>
<evidence type="ECO:0000313" key="6">
    <source>
        <dbReference type="EMBL" id="QHT38356.1"/>
    </source>
</evidence>
<accession>A0A6C0F934</accession>
<keyword evidence="2" id="KW-0378">Hydrolase</keyword>
<evidence type="ECO:0000259" key="5">
    <source>
        <dbReference type="PROSITE" id="PS51206"/>
    </source>
</evidence>
<dbReference type="AlphaFoldDB" id="A0A6C0F934"/>
<name>A0A6C0F934_9ZZZZ</name>
<dbReference type="GO" id="GO:0005524">
    <property type="term" value="F:ATP binding"/>
    <property type="evidence" value="ECO:0007669"/>
    <property type="project" value="UniProtKB-KW"/>
</dbReference>
<dbReference type="PANTHER" id="PTHR35372:SF2">
    <property type="entry name" value="SF3 HELICASE DOMAIN-CONTAINING PROTEIN"/>
    <property type="match status" value="1"/>
</dbReference>
<evidence type="ECO:0000256" key="4">
    <source>
        <dbReference type="SAM" id="MobiDB-lite"/>
    </source>
</evidence>
<feature type="region of interest" description="Disordered" evidence="4">
    <location>
        <begin position="1"/>
        <end position="23"/>
    </location>
</feature>
<dbReference type="EMBL" id="MN738829">
    <property type="protein sequence ID" value="QHT38356.1"/>
    <property type="molecule type" value="Genomic_DNA"/>
</dbReference>
<dbReference type="Gene3D" id="3.40.50.300">
    <property type="entry name" value="P-loop containing nucleotide triphosphate hydrolases"/>
    <property type="match status" value="1"/>
</dbReference>
<organism evidence="6">
    <name type="scientific">viral metagenome</name>
    <dbReference type="NCBI Taxonomy" id="1070528"/>
    <lineage>
        <taxon>unclassified sequences</taxon>
        <taxon>metagenomes</taxon>
        <taxon>organismal metagenomes</taxon>
    </lineage>
</organism>
<keyword evidence="1" id="KW-0547">Nucleotide-binding</keyword>
<reference evidence="6" key="1">
    <citation type="journal article" date="2020" name="Nature">
        <title>Giant virus diversity and host interactions through global metagenomics.</title>
        <authorList>
            <person name="Schulz F."/>
            <person name="Roux S."/>
            <person name="Paez-Espino D."/>
            <person name="Jungbluth S."/>
            <person name="Walsh D.A."/>
            <person name="Denef V.J."/>
            <person name="McMahon K.D."/>
            <person name="Konstantinidis K.T."/>
            <person name="Eloe-Fadrosh E.A."/>
            <person name="Kyrpides N.C."/>
            <person name="Woyke T."/>
        </authorList>
    </citation>
    <scope>NUCLEOTIDE SEQUENCE</scope>
    <source>
        <strain evidence="6">GVMAG-S-ERX556101-89</strain>
    </source>
</reference>
<dbReference type="GO" id="GO:0016787">
    <property type="term" value="F:hydrolase activity"/>
    <property type="evidence" value="ECO:0007669"/>
    <property type="project" value="UniProtKB-KW"/>
</dbReference>
<protein>
    <recommendedName>
        <fullName evidence="5">SF3 helicase domain-containing protein</fullName>
    </recommendedName>
</protein>
<feature type="compositionally biased region" description="Polar residues" evidence="4">
    <location>
        <begin position="1"/>
        <end position="18"/>
    </location>
</feature>
<dbReference type="InterPro" id="IPR014015">
    <property type="entry name" value="Helicase_SF3_DNA-vir"/>
</dbReference>